<dbReference type="EMBL" id="PKPP01000871">
    <property type="protein sequence ID" value="PWA87856.1"/>
    <property type="molecule type" value="Genomic_DNA"/>
</dbReference>
<dbReference type="Proteomes" id="UP000245207">
    <property type="component" value="Unassembled WGS sequence"/>
</dbReference>
<evidence type="ECO:0000313" key="2">
    <source>
        <dbReference type="EMBL" id="PWA87856.1"/>
    </source>
</evidence>
<sequence length="310" mass="35919">MGKFEAQYLSGSERGYRSGTFSFYLFHIRNIKTETDNALLWPRRKAYNAKPHEGHNGHFIYLDYYSCKSPPLLFFFHFNTHNMLGFHFKTLNTDENDIGDSDADSENDDDGDEFTPFSSGRSHASKQMGRKCEDQRRRRQTVSTKNKIIEDEGKYENRAHIRSRDEDVYTMSIGNLNDVDRTGSTKIKRGIYNNSVEERKRMIFVKSNCSRSSISYDTKLKTRRRDSGETSSANSNNTSSSPNKIQDRKIGKEPVKCHQCILNCRKKKFQTFAHFVEEAATATYAYNQTLRKIVNVKYLGSNARMYEMLA</sequence>
<protein>
    <submittedName>
        <fullName evidence="2">Concanavalin A-like lectin/glucanase, subgroup</fullName>
    </submittedName>
</protein>
<evidence type="ECO:0000256" key="1">
    <source>
        <dbReference type="SAM" id="MobiDB-lite"/>
    </source>
</evidence>
<comment type="caution">
    <text evidence="2">The sequence shown here is derived from an EMBL/GenBank/DDBJ whole genome shotgun (WGS) entry which is preliminary data.</text>
</comment>
<feature type="compositionally biased region" description="Low complexity" evidence="1">
    <location>
        <begin position="231"/>
        <end position="243"/>
    </location>
</feature>
<accession>A0A2U1PQ20</accession>
<dbReference type="AlphaFoldDB" id="A0A2U1PQ20"/>
<feature type="region of interest" description="Disordered" evidence="1">
    <location>
        <begin position="215"/>
        <end position="250"/>
    </location>
</feature>
<dbReference type="GO" id="GO:0030246">
    <property type="term" value="F:carbohydrate binding"/>
    <property type="evidence" value="ECO:0007669"/>
    <property type="project" value="UniProtKB-KW"/>
</dbReference>
<keyword evidence="2" id="KW-0430">Lectin</keyword>
<keyword evidence="3" id="KW-1185">Reference proteome</keyword>
<organism evidence="2 3">
    <name type="scientific">Artemisia annua</name>
    <name type="common">Sweet wormwood</name>
    <dbReference type="NCBI Taxonomy" id="35608"/>
    <lineage>
        <taxon>Eukaryota</taxon>
        <taxon>Viridiplantae</taxon>
        <taxon>Streptophyta</taxon>
        <taxon>Embryophyta</taxon>
        <taxon>Tracheophyta</taxon>
        <taxon>Spermatophyta</taxon>
        <taxon>Magnoliopsida</taxon>
        <taxon>eudicotyledons</taxon>
        <taxon>Gunneridae</taxon>
        <taxon>Pentapetalae</taxon>
        <taxon>asterids</taxon>
        <taxon>campanulids</taxon>
        <taxon>Asterales</taxon>
        <taxon>Asteraceae</taxon>
        <taxon>Asteroideae</taxon>
        <taxon>Anthemideae</taxon>
        <taxon>Artemisiinae</taxon>
        <taxon>Artemisia</taxon>
    </lineage>
</organism>
<feature type="compositionally biased region" description="Acidic residues" evidence="1">
    <location>
        <begin position="97"/>
        <end position="113"/>
    </location>
</feature>
<gene>
    <name evidence="2" type="ORF">CTI12_AA031230</name>
</gene>
<evidence type="ECO:0000313" key="3">
    <source>
        <dbReference type="Proteomes" id="UP000245207"/>
    </source>
</evidence>
<feature type="region of interest" description="Disordered" evidence="1">
    <location>
        <begin position="97"/>
        <end position="151"/>
    </location>
</feature>
<reference evidence="2 3" key="1">
    <citation type="journal article" date="2018" name="Mol. Plant">
        <title>The genome of Artemisia annua provides insight into the evolution of Asteraceae family and artemisinin biosynthesis.</title>
        <authorList>
            <person name="Shen Q."/>
            <person name="Zhang L."/>
            <person name="Liao Z."/>
            <person name="Wang S."/>
            <person name="Yan T."/>
            <person name="Shi P."/>
            <person name="Liu M."/>
            <person name="Fu X."/>
            <person name="Pan Q."/>
            <person name="Wang Y."/>
            <person name="Lv Z."/>
            <person name="Lu X."/>
            <person name="Zhang F."/>
            <person name="Jiang W."/>
            <person name="Ma Y."/>
            <person name="Chen M."/>
            <person name="Hao X."/>
            <person name="Li L."/>
            <person name="Tang Y."/>
            <person name="Lv G."/>
            <person name="Zhou Y."/>
            <person name="Sun X."/>
            <person name="Brodelius P.E."/>
            <person name="Rose J.K.C."/>
            <person name="Tang K."/>
        </authorList>
    </citation>
    <scope>NUCLEOTIDE SEQUENCE [LARGE SCALE GENOMIC DNA]</scope>
    <source>
        <strain evidence="3">cv. Huhao1</strain>
        <tissue evidence="2">Leaf</tissue>
    </source>
</reference>
<proteinExistence type="predicted"/>
<name>A0A2U1PQ20_ARTAN</name>